<gene>
    <name evidence="1" type="ORF">G3574_03580</name>
</gene>
<comment type="caution">
    <text evidence="1">The sequence shown here is derived from an EMBL/GenBank/DDBJ whole genome shotgun (WGS) entry which is preliminary data.</text>
</comment>
<sequence>MKFTKHAAQRVQQRGIPPLVIDLLINYGRAEHVGAGTIRYHFDKTSLKRMKKYAGPLAGYLTEHLNCFVIVSGEGELVTAAHRFKRSHH</sequence>
<dbReference type="AlphaFoldDB" id="A0A6B3SH24"/>
<evidence type="ECO:0000313" key="1">
    <source>
        <dbReference type="EMBL" id="NEX60151.1"/>
    </source>
</evidence>
<protein>
    <recommendedName>
        <fullName evidence="3">DUF4258 domain-containing protein</fullName>
    </recommendedName>
</protein>
<dbReference type="RefSeq" id="WP_163960652.1">
    <property type="nucleotide sequence ID" value="NZ_JAAIVB010000011.1"/>
</dbReference>
<proteinExistence type="predicted"/>
<evidence type="ECO:0000313" key="2">
    <source>
        <dbReference type="Proteomes" id="UP000482155"/>
    </source>
</evidence>
<name>A0A6B3SH24_9BURK</name>
<dbReference type="EMBL" id="JAAIVB010000011">
    <property type="protein sequence ID" value="NEX60151.1"/>
    <property type="molecule type" value="Genomic_DNA"/>
</dbReference>
<reference evidence="1 2" key="1">
    <citation type="submission" date="2020-02" db="EMBL/GenBank/DDBJ databases">
        <authorList>
            <person name="Kim M.K."/>
        </authorList>
    </citation>
    <scope>NUCLEOTIDE SEQUENCE [LARGE SCALE GENOMIC DNA]</scope>
    <source>
        <strain evidence="1 2">17J57-3</strain>
    </source>
</reference>
<dbReference type="Proteomes" id="UP000482155">
    <property type="component" value="Unassembled WGS sequence"/>
</dbReference>
<organism evidence="1 2">
    <name type="scientific">Noviherbaspirillum galbum</name>
    <dbReference type="NCBI Taxonomy" id="2709383"/>
    <lineage>
        <taxon>Bacteria</taxon>
        <taxon>Pseudomonadati</taxon>
        <taxon>Pseudomonadota</taxon>
        <taxon>Betaproteobacteria</taxon>
        <taxon>Burkholderiales</taxon>
        <taxon>Oxalobacteraceae</taxon>
        <taxon>Noviherbaspirillum</taxon>
    </lineage>
</organism>
<keyword evidence="2" id="KW-1185">Reference proteome</keyword>
<evidence type="ECO:0008006" key="3">
    <source>
        <dbReference type="Google" id="ProtNLM"/>
    </source>
</evidence>
<accession>A0A6B3SH24</accession>